<dbReference type="EMBL" id="FMZE01000008">
    <property type="protein sequence ID" value="SDD41838.1"/>
    <property type="molecule type" value="Genomic_DNA"/>
</dbReference>
<dbReference type="InterPro" id="IPR036291">
    <property type="entry name" value="NAD(P)-bd_dom_sf"/>
</dbReference>
<dbReference type="Proteomes" id="UP000199494">
    <property type="component" value="Unassembled WGS sequence"/>
</dbReference>
<proteinExistence type="inferred from homology"/>
<dbReference type="PANTHER" id="PTHR43000">
    <property type="entry name" value="DTDP-D-GLUCOSE 4,6-DEHYDRATASE-RELATED"/>
    <property type="match status" value="1"/>
</dbReference>
<organism evidence="2 3">
    <name type="scientific">Prauserella marina</name>
    <dbReference type="NCBI Taxonomy" id="530584"/>
    <lineage>
        <taxon>Bacteria</taxon>
        <taxon>Bacillati</taxon>
        <taxon>Actinomycetota</taxon>
        <taxon>Actinomycetes</taxon>
        <taxon>Pseudonocardiales</taxon>
        <taxon>Pseudonocardiaceae</taxon>
        <taxon>Prauserella</taxon>
    </lineage>
</organism>
<dbReference type="InterPro" id="IPR001509">
    <property type="entry name" value="Epimerase_deHydtase"/>
</dbReference>
<accession>A0A1G6UKF3</accession>
<keyword evidence="3" id="KW-1185">Reference proteome</keyword>
<evidence type="ECO:0000256" key="1">
    <source>
        <dbReference type="ARBA" id="ARBA00007637"/>
    </source>
</evidence>
<dbReference type="Gene3D" id="3.40.50.720">
    <property type="entry name" value="NAD(P)-binding Rossmann-like Domain"/>
    <property type="match status" value="1"/>
</dbReference>
<dbReference type="Pfam" id="PF01370">
    <property type="entry name" value="Epimerase"/>
    <property type="match status" value="1"/>
</dbReference>
<dbReference type="RefSeq" id="WP_170140245.1">
    <property type="nucleotide sequence ID" value="NZ_CP016353.1"/>
</dbReference>
<evidence type="ECO:0000313" key="3">
    <source>
        <dbReference type="Proteomes" id="UP000199494"/>
    </source>
</evidence>
<reference evidence="2 3" key="1">
    <citation type="submission" date="2016-10" db="EMBL/GenBank/DDBJ databases">
        <authorList>
            <person name="de Groot N.N."/>
        </authorList>
    </citation>
    <scope>NUCLEOTIDE SEQUENCE [LARGE SCALE GENOMIC DNA]</scope>
    <source>
        <strain evidence="2 3">CGMCC 4.5506</strain>
    </source>
</reference>
<dbReference type="STRING" id="530584.SAMN05421630_108109"/>
<protein>
    <submittedName>
        <fullName evidence="2">Nucleoside-diphosphate-sugar epimerase</fullName>
    </submittedName>
</protein>
<name>A0A1G6UKF3_9PSEU</name>
<dbReference type="SUPFAM" id="SSF51735">
    <property type="entry name" value="NAD(P)-binding Rossmann-fold domains"/>
    <property type="match status" value="1"/>
</dbReference>
<sequence>MKVLVTGATGRVGANVVKKLADRGVAVRAMVTPGTRRLSKLERLTGVEVAEADLRDQVAINRACDGVTHVVHLAALMVLDNVSVEDFHDVNVLGTVRLLEGVLGSGGRIERFVLASTDSTYRPADPPKTPLTEDLAQNPADYYGTSKLMSEIVLQNRAHQFDIPYSVLRFGTVLSPEESPEIYRLSFLRGWLKTQQNQGRRSTLWPLFRDQPQLTAVFDDAVGNAPADAAVALTGPEGQWTLSVVDVRDAAEAVWKALTQRGALGRAFNIAAAEPVGSLTGASVVAHAFDVPWHVVRLPLTWRLEIDICAARRWIGYRPMYSYADMVRTAAANPTEARDFVKTDEGSASMLSRLSGG</sequence>
<evidence type="ECO:0000313" key="2">
    <source>
        <dbReference type="EMBL" id="SDD41838.1"/>
    </source>
</evidence>
<gene>
    <name evidence="2" type="ORF">SAMN05421630_108109</name>
</gene>
<dbReference type="AlphaFoldDB" id="A0A1G6UKF3"/>
<comment type="similarity">
    <text evidence="1">Belongs to the NAD(P)-dependent epimerase/dehydratase family.</text>
</comment>